<comment type="caution">
    <text evidence="5">The sequence shown here is derived from an EMBL/GenBank/DDBJ whole genome shotgun (WGS) entry which is preliminary data.</text>
</comment>
<organism evidence="5 6">
    <name type="scientific">Apiospora rasikravindrae</name>
    <dbReference type="NCBI Taxonomy" id="990691"/>
    <lineage>
        <taxon>Eukaryota</taxon>
        <taxon>Fungi</taxon>
        <taxon>Dikarya</taxon>
        <taxon>Ascomycota</taxon>
        <taxon>Pezizomycotina</taxon>
        <taxon>Sordariomycetes</taxon>
        <taxon>Xylariomycetidae</taxon>
        <taxon>Amphisphaeriales</taxon>
        <taxon>Apiosporaceae</taxon>
        <taxon>Apiospora</taxon>
    </lineage>
</organism>
<dbReference type="Proteomes" id="UP001444661">
    <property type="component" value="Unassembled WGS sequence"/>
</dbReference>
<dbReference type="EMBL" id="JAQQWK010000011">
    <property type="protein sequence ID" value="KAK8024402.1"/>
    <property type="molecule type" value="Genomic_DNA"/>
</dbReference>
<dbReference type="InterPro" id="IPR002151">
    <property type="entry name" value="Kinesin_light"/>
</dbReference>
<protein>
    <recommendedName>
        <fullName evidence="7">Tetratricopeptide repeat protein</fullName>
    </recommendedName>
</protein>
<evidence type="ECO:0008006" key="7">
    <source>
        <dbReference type="Google" id="ProtNLM"/>
    </source>
</evidence>
<dbReference type="SUPFAM" id="SSF48452">
    <property type="entry name" value="TPR-like"/>
    <property type="match status" value="1"/>
</dbReference>
<keyword evidence="3" id="KW-0677">Repeat</keyword>
<keyword evidence="2" id="KW-0963">Cytoplasm</keyword>
<keyword evidence="6" id="KW-1185">Reference proteome</keyword>
<dbReference type="Gene3D" id="1.25.40.10">
    <property type="entry name" value="Tetratricopeptide repeat domain"/>
    <property type="match status" value="1"/>
</dbReference>
<sequence>MPARAKALVWDGSIYGLPNIGRGGTSLAFAVDDRRVIKVPIPSPFGLQAIEQEREVYRRLGNRLPRYVITCYDPNHSSGLLLERCTGSYAEAEKMHRQTLGLRETVLGREHPDTLASMNNLAESLRQQGKYPEAEKMHRQTLGLMETVLGREHPDTLMSMNNLAKVLRNIGRHSEVNESIS</sequence>
<reference evidence="5 6" key="1">
    <citation type="submission" date="2023-01" db="EMBL/GenBank/DDBJ databases">
        <title>Analysis of 21 Apiospora genomes using comparative genomics revels a genus with tremendous synthesis potential of carbohydrate active enzymes and secondary metabolites.</title>
        <authorList>
            <person name="Sorensen T."/>
        </authorList>
    </citation>
    <scope>NUCLEOTIDE SEQUENCE [LARGE SCALE GENOMIC DNA]</scope>
    <source>
        <strain evidence="5 6">CBS 33761</strain>
    </source>
</reference>
<name>A0ABR1S2G2_9PEZI</name>
<evidence type="ECO:0000313" key="5">
    <source>
        <dbReference type="EMBL" id="KAK8024402.1"/>
    </source>
</evidence>
<gene>
    <name evidence="5" type="ORF">PG993_012468</name>
</gene>
<dbReference type="Pfam" id="PF13424">
    <property type="entry name" value="TPR_12"/>
    <property type="match status" value="1"/>
</dbReference>
<evidence type="ECO:0000256" key="2">
    <source>
        <dbReference type="ARBA" id="ARBA00022490"/>
    </source>
</evidence>
<comment type="subcellular location">
    <subcellularLocation>
        <location evidence="1">Cytoplasm</location>
    </subcellularLocation>
</comment>
<evidence type="ECO:0000256" key="1">
    <source>
        <dbReference type="ARBA" id="ARBA00004496"/>
    </source>
</evidence>
<dbReference type="PANTHER" id="PTHR45783">
    <property type="entry name" value="KINESIN LIGHT CHAIN"/>
    <property type="match status" value="1"/>
</dbReference>
<evidence type="ECO:0000256" key="4">
    <source>
        <dbReference type="ARBA" id="ARBA00022803"/>
    </source>
</evidence>
<evidence type="ECO:0000256" key="3">
    <source>
        <dbReference type="ARBA" id="ARBA00022737"/>
    </source>
</evidence>
<evidence type="ECO:0000313" key="6">
    <source>
        <dbReference type="Proteomes" id="UP001444661"/>
    </source>
</evidence>
<dbReference type="PANTHER" id="PTHR45783:SF3">
    <property type="entry name" value="KINESIN LIGHT CHAIN"/>
    <property type="match status" value="1"/>
</dbReference>
<dbReference type="InterPro" id="IPR011990">
    <property type="entry name" value="TPR-like_helical_dom_sf"/>
</dbReference>
<accession>A0ABR1S2G2</accession>
<proteinExistence type="predicted"/>
<keyword evidence="4" id="KW-0802">TPR repeat</keyword>